<feature type="compositionally biased region" description="Basic and acidic residues" evidence="1">
    <location>
        <begin position="65"/>
        <end position="83"/>
    </location>
</feature>
<organism evidence="2 3">
    <name type="scientific">Bradyrhizobium sediminis</name>
    <dbReference type="NCBI Taxonomy" id="2840469"/>
    <lineage>
        <taxon>Bacteria</taxon>
        <taxon>Pseudomonadati</taxon>
        <taxon>Pseudomonadota</taxon>
        <taxon>Alphaproteobacteria</taxon>
        <taxon>Hyphomicrobiales</taxon>
        <taxon>Nitrobacteraceae</taxon>
        <taxon>Bradyrhizobium</taxon>
    </lineage>
</organism>
<dbReference type="KEGG" id="bsei:KMZ68_24690"/>
<evidence type="ECO:0000313" key="3">
    <source>
        <dbReference type="Proteomes" id="UP000680805"/>
    </source>
</evidence>
<reference evidence="2" key="1">
    <citation type="submission" date="2021-06" db="EMBL/GenBank/DDBJ databases">
        <title>Bradyrhizobium sp. S2-11-2 Genome sequencing.</title>
        <authorList>
            <person name="Jin L."/>
        </authorList>
    </citation>
    <scope>NUCLEOTIDE SEQUENCE</scope>
    <source>
        <strain evidence="2">S2-11-2</strain>
    </source>
</reference>
<protein>
    <submittedName>
        <fullName evidence="2">Uncharacterized protein</fullName>
    </submittedName>
</protein>
<accession>A0A975RSJ7</accession>
<proteinExistence type="predicted"/>
<name>A0A975RSJ7_9BRAD</name>
<dbReference type="Proteomes" id="UP000680805">
    <property type="component" value="Chromosome"/>
</dbReference>
<dbReference type="RefSeq" id="WP_215613705.1">
    <property type="nucleotide sequence ID" value="NZ_CP076135.1"/>
</dbReference>
<evidence type="ECO:0000256" key="1">
    <source>
        <dbReference type="SAM" id="MobiDB-lite"/>
    </source>
</evidence>
<sequence length="111" mass="11616">MNSVIQLNVATARRFTIATTFGALMALGVAGAALLGSLTPAAAEKAAAAGYIPKPDIRDHRTKPVVRDHRAGTATETRDHREGSASGGVTVTEGKRRPRKVPCYGNLCGVF</sequence>
<dbReference type="EMBL" id="CP076135">
    <property type="protein sequence ID" value="QWG18104.1"/>
    <property type="molecule type" value="Genomic_DNA"/>
</dbReference>
<evidence type="ECO:0000313" key="2">
    <source>
        <dbReference type="EMBL" id="QWG18104.1"/>
    </source>
</evidence>
<feature type="region of interest" description="Disordered" evidence="1">
    <location>
        <begin position="49"/>
        <end position="95"/>
    </location>
</feature>
<dbReference type="AlphaFoldDB" id="A0A975RSJ7"/>
<gene>
    <name evidence="2" type="ORF">KMZ68_24690</name>
</gene>